<evidence type="ECO:0000313" key="1">
    <source>
        <dbReference type="Proteomes" id="UP000095282"/>
    </source>
</evidence>
<dbReference type="AlphaFoldDB" id="A0A1I7U6Z0"/>
<organism evidence="1 2">
    <name type="scientific">Caenorhabditis tropicalis</name>
    <dbReference type="NCBI Taxonomy" id="1561998"/>
    <lineage>
        <taxon>Eukaryota</taxon>
        <taxon>Metazoa</taxon>
        <taxon>Ecdysozoa</taxon>
        <taxon>Nematoda</taxon>
        <taxon>Chromadorea</taxon>
        <taxon>Rhabditida</taxon>
        <taxon>Rhabditina</taxon>
        <taxon>Rhabditomorpha</taxon>
        <taxon>Rhabditoidea</taxon>
        <taxon>Rhabditidae</taxon>
        <taxon>Peloderinae</taxon>
        <taxon>Caenorhabditis</taxon>
    </lineage>
</organism>
<reference evidence="2" key="1">
    <citation type="submission" date="2016-11" db="UniProtKB">
        <authorList>
            <consortium name="WormBaseParasite"/>
        </authorList>
    </citation>
    <scope>IDENTIFICATION</scope>
</reference>
<proteinExistence type="predicted"/>
<sequence length="72" mass="8569">MHELFSLQRKQVLKKVNLEKARIHEVDGKDSVGMYLYTKPRPLVIPPRYDIIAYYVRAEYPTHDGWLHLSFP</sequence>
<dbReference type="Proteomes" id="UP000095282">
    <property type="component" value="Unplaced"/>
</dbReference>
<dbReference type="WBParaSite" id="Csp11.Scaffold629.g15488.t1">
    <property type="protein sequence ID" value="Csp11.Scaffold629.g15488.t1"/>
    <property type="gene ID" value="Csp11.Scaffold629.g15488"/>
</dbReference>
<accession>A0A1I7U6Z0</accession>
<evidence type="ECO:0000313" key="2">
    <source>
        <dbReference type="WBParaSite" id="Csp11.Scaffold629.g15488.t1"/>
    </source>
</evidence>
<protein>
    <submittedName>
        <fullName evidence="2">UBC core domain-containing protein</fullName>
    </submittedName>
</protein>
<keyword evidence="1" id="KW-1185">Reference proteome</keyword>
<name>A0A1I7U6Z0_9PELO</name>